<evidence type="ECO:0000256" key="3">
    <source>
        <dbReference type="SAM" id="SignalP"/>
    </source>
</evidence>
<evidence type="ECO:0000256" key="2">
    <source>
        <dbReference type="SAM" id="MobiDB-lite"/>
    </source>
</evidence>
<dbReference type="EMBL" id="AP022870">
    <property type="protein sequence ID" value="BCB74167.1"/>
    <property type="molecule type" value="Genomic_DNA"/>
</dbReference>
<evidence type="ECO:0000256" key="1">
    <source>
        <dbReference type="ARBA" id="ARBA00022729"/>
    </source>
</evidence>
<dbReference type="SMART" id="SM01208">
    <property type="entry name" value="G5"/>
    <property type="match status" value="1"/>
</dbReference>
<dbReference type="RefSeq" id="WP_232070947.1">
    <property type="nucleotide sequence ID" value="NZ_AP022870.1"/>
</dbReference>
<proteinExistence type="predicted"/>
<organism evidence="5 6">
    <name type="scientific">Phytohabitans flavus</name>
    <dbReference type="NCBI Taxonomy" id="1076124"/>
    <lineage>
        <taxon>Bacteria</taxon>
        <taxon>Bacillati</taxon>
        <taxon>Actinomycetota</taxon>
        <taxon>Actinomycetes</taxon>
        <taxon>Micromonosporales</taxon>
        <taxon>Micromonosporaceae</taxon>
    </lineage>
</organism>
<evidence type="ECO:0000313" key="6">
    <source>
        <dbReference type="Proteomes" id="UP000502508"/>
    </source>
</evidence>
<reference evidence="5 6" key="2">
    <citation type="submission" date="2020-03" db="EMBL/GenBank/DDBJ databases">
        <authorList>
            <person name="Ichikawa N."/>
            <person name="Kimura A."/>
            <person name="Kitahashi Y."/>
            <person name="Uohara A."/>
        </authorList>
    </citation>
    <scope>NUCLEOTIDE SEQUENCE [LARGE SCALE GENOMIC DNA]</scope>
    <source>
        <strain evidence="5 6">NBRC 107702</strain>
    </source>
</reference>
<dbReference type="PROSITE" id="PS51109">
    <property type="entry name" value="G5"/>
    <property type="match status" value="1"/>
</dbReference>
<sequence>MRVRKVLLRVAVAISVAGMLVACASAEPERSPDTADVAAESLATPAETEAADVEATPSAEPTPTPSPTPAVEVKTVTATQKIPFKRTTVKDSTLAEGTRKVRTKGVAGVKTLTYEVTYTGGKETGRKLLSQAVTKQPVTEVTAVGTKKSAPTRQCDPNYSGCVPIASDVDCAGGSGNGPAYVSGPVRVIGSDIYDLDRDGDGTACD</sequence>
<evidence type="ECO:0000313" key="5">
    <source>
        <dbReference type="EMBL" id="BCB74167.1"/>
    </source>
</evidence>
<evidence type="ECO:0000259" key="4">
    <source>
        <dbReference type="PROSITE" id="PS51109"/>
    </source>
</evidence>
<dbReference type="InterPro" id="IPR011098">
    <property type="entry name" value="G5_dom"/>
</dbReference>
<feature type="region of interest" description="Disordered" evidence="2">
    <location>
        <begin position="26"/>
        <end position="70"/>
    </location>
</feature>
<feature type="chain" id="PRO_5038919164" description="G5 domain-containing protein" evidence="3">
    <location>
        <begin position="25"/>
        <end position="206"/>
    </location>
</feature>
<accession>A0A6F8XK28</accession>
<keyword evidence="6" id="KW-1185">Reference proteome</keyword>
<dbReference type="Proteomes" id="UP000502508">
    <property type="component" value="Chromosome"/>
</dbReference>
<dbReference type="Gene3D" id="2.20.230.10">
    <property type="entry name" value="Resuscitation-promoting factor rpfb"/>
    <property type="match status" value="1"/>
</dbReference>
<feature type="signal peptide" evidence="3">
    <location>
        <begin position="1"/>
        <end position="24"/>
    </location>
</feature>
<feature type="domain" description="G5" evidence="4">
    <location>
        <begin position="68"/>
        <end position="148"/>
    </location>
</feature>
<dbReference type="AlphaFoldDB" id="A0A6F8XK28"/>
<reference evidence="5 6" key="1">
    <citation type="submission" date="2020-03" db="EMBL/GenBank/DDBJ databases">
        <title>Whole genome shotgun sequence of Phytohabitans flavus NBRC 107702.</title>
        <authorList>
            <person name="Komaki H."/>
            <person name="Tamura T."/>
        </authorList>
    </citation>
    <scope>NUCLEOTIDE SEQUENCE [LARGE SCALE GENOMIC DNA]</scope>
    <source>
        <strain evidence="5 6">NBRC 107702</strain>
    </source>
</reference>
<name>A0A6F8XK28_9ACTN</name>
<dbReference type="PROSITE" id="PS51257">
    <property type="entry name" value="PROKAR_LIPOPROTEIN"/>
    <property type="match status" value="1"/>
</dbReference>
<gene>
    <name evidence="5" type="ORF">Pflav_005770</name>
</gene>
<keyword evidence="1 3" id="KW-0732">Signal</keyword>
<protein>
    <recommendedName>
        <fullName evidence="4">G5 domain-containing protein</fullName>
    </recommendedName>
</protein>
<dbReference type="KEGG" id="pfla:Pflav_005770"/>
<dbReference type="Pfam" id="PF07501">
    <property type="entry name" value="G5"/>
    <property type="match status" value="1"/>
</dbReference>